<accession>A0A835TA58</accession>
<feature type="transmembrane region" description="Helical" evidence="1">
    <location>
        <begin position="66"/>
        <end position="87"/>
    </location>
</feature>
<protein>
    <submittedName>
        <fullName evidence="2">Uncharacterized protein</fullName>
    </submittedName>
</protein>
<keyword evidence="3" id="KW-1185">Reference proteome</keyword>
<evidence type="ECO:0000313" key="2">
    <source>
        <dbReference type="EMBL" id="KAG2434421.1"/>
    </source>
</evidence>
<dbReference type="Proteomes" id="UP000613740">
    <property type="component" value="Unassembled WGS sequence"/>
</dbReference>
<reference evidence="2" key="1">
    <citation type="journal article" date="2020" name="bioRxiv">
        <title>Comparative genomics of Chlamydomonas.</title>
        <authorList>
            <person name="Craig R.J."/>
            <person name="Hasan A.R."/>
            <person name="Ness R.W."/>
            <person name="Keightley P.D."/>
        </authorList>
    </citation>
    <scope>NUCLEOTIDE SEQUENCE</scope>
    <source>
        <strain evidence="2">CCAP 11/173</strain>
    </source>
</reference>
<dbReference type="EMBL" id="JAEHOD010000057">
    <property type="protein sequence ID" value="KAG2434421.1"/>
    <property type="molecule type" value="Genomic_DNA"/>
</dbReference>
<comment type="caution">
    <text evidence="2">The sequence shown here is derived from an EMBL/GenBank/DDBJ whole genome shotgun (WGS) entry which is preliminary data.</text>
</comment>
<dbReference type="OrthoDB" id="547932at2759"/>
<name>A0A835TA58_9CHLO</name>
<organism evidence="2 3">
    <name type="scientific">Chlamydomonas schloesseri</name>
    <dbReference type="NCBI Taxonomy" id="2026947"/>
    <lineage>
        <taxon>Eukaryota</taxon>
        <taxon>Viridiplantae</taxon>
        <taxon>Chlorophyta</taxon>
        <taxon>core chlorophytes</taxon>
        <taxon>Chlorophyceae</taxon>
        <taxon>CS clade</taxon>
        <taxon>Chlamydomonadales</taxon>
        <taxon>Chlamydomonadaceae</taxon>
        <taxon>Chlamydomonas</taxon>
    </lineage>
</organism>
<dbReference type="PANTHER" id="PTHR31600">
    <property type="entry name" value="TINY MACROCYSTS PROTEIN B-RELATED"/>
    <property type="match status" value="1"/>
</dbReference>
<evidence type="ECO:0000256" key="1">
    <source>
        <dbReference type="SAM" id="Phobius"/>
    </source>
</evidence>
<dbReference type="PANTHER" id="PTHR31600:SF2">
    <property type="entry name" value="GAMETE ENRICHED GENE 10 PROTEIN-RELATED"/>
    <property type="match status" value="1"/>
</dbReference>
<keyword evidence="1" id="KW-1133">Transmembrane helix</keyword>
<dbReference type="InterPro" id="IPR052994">
    <property type="entry name" value="Tiny_macrocysts_regulators"/>
</dbReference>
<evidence type="ECO:0000313" key="3">
    <source>
        <dbReference type="Proteomes" id="UP000613740"/>
    </source>
</evidence>
<keyword evidence="1" id="KW-0812">Transmembrane</keyword>
<keyword evidence="1" id="KW-0472">Membrane</keyword>
<gene>
    <name evidence="2" type="ORF">HYH02_012251</name>
</gene>
<sequence length="168" mass="17969">MVRRMLAEMRLLSEDDDADVAYNSTRYMYMYAVGGRDLYEGLQQAAQLFVDYSISRYNQVVDIHTILLIVTILGTCAYIVLILWPHMARLKADAMRQSALLSHVPPELDVRAHVKAVFRRAQAGGAKRGGGGASGFRLLEGGAGRVGGAAGIGNGEVVVAGTGSAGRA</sequence>
<dbReference type="AlphaFoldDB" id="A0A835TA58"/>
<proteinExistence type="predicted"/>